<dbReference type="EMBL" id="CP049811">
    <property type="protein sequence ID" value="QIK41018.1"/>
    <property type="molecule type" value="Genomic_DNA"/>
</dbReference>
<dbReference type="Gene3D" id="3.30.530.20">
    <property type="match status" value="1"/>
</dbReference>
<dbReference type="InterPro" id="IPR023393">
    <property type="entry name" value="START-like_dom_sf"/>
</dbReference>
<keyword evidence="4" id="KW-1185">Reference proteome</keyword>
<evidence type="ECO:0000259" key="2">
    <source>
        <dbReference type="Pfam" id="PF03364"/>
    </source>
</evidence>
<dbReference type="KEGG" id="mon:G8E03_09690"/>
<dbReference type="RefSeq" id="WP_166191089.1">
    <property type="nucleotide sequence ID" value="NZ_CP049811.1"/>
</dbReference>
<dbReference type="InterPro" id="IPR005031">
    <property type="entry name" value="COQ10_START"/>
</dbReference>
<dbReference type="PANTHER" id="PTHR12901">
    <property type="entry name" value="SPERM PROTEIN HOMOLOG"/>
    <property type="match status" value="1"/>
</dbReference>
<dbReference type="GO" id="GO:0048039">
    <property type="term" value="F:ubiquinone binding"/>
    <property type="evidence" value="ECO:0007669"/>
    <property type="project" value="InterPro"/>
</dbReference>
<evidence type="ECO:0000256" key="1">
    <source>
        <dbReference type="ARBA" id="ARBA00008918"/>
    </source>
</evidence>
<feature type="domain" description="Coenzyme Q-binding protein COQ10 START" evidence="2">
    <location>
        <begin position="10"/>
        <end position="140"/>
    </location>
</feature>
<name>A0A6G7VME2_9RHOB</name>
<evidence type="ECO:0000313" key="3">
    <source>
        <dbReference type="EMBL" id="QIK41018.1"/>
    </source>
</evidence>
<dbReference type="Pfam" id="PF03364">
    <property type="entry name" value="Polyketide_cyc"/>
    <property type="match status" value="1"/>
</dbReference>
<reference evidence="3 4" key="1">
    <citation type="submission" date="2020-03" db="EMBL/GenBank/DDBJ databases">
        <title>Complete genome sequence of Monaibacterium sp. ALG8 with diverse plasmids.</title>
        <authorList>
            <person name="Sun C."/>
        </authorList>
    </citation>
    <scope>NUCLEOTIDE SEQUENCE [LARGE SCALE GENOMIC DNA]</scope>
    <source>
        <strain evidence="3 4">ALG8</strain>
    </source>
</reference>
<organism evidence="3 4">
    <name type="scientific">Pontivivens nitratireducens</name>
    <dbReference type="NCBI Taxonomy" id="2758038"/>
    <lineage>
        <taxon>Bacteria</taxon>
        <taxon>Pseudomonadati</taxon>
        <taxon>Pseudomonadota</taxon>
        <taxon>Alphaproteobacteria</taxon>
        <taxon>Rhodobacterales</taxon>
        <taxon>Paracoccaceae</taxon>
        <taxon>Pontivivens</taxon>
    </lineage>
</organism>
<accession>A0A6G7VME2</accession>
<dbReference type="AlphaFoldDB" id="A0A6G7VME2"/>
<evidence type="ECO:0000313" key="4">
    <source>
        <dbReference type="Proteomes" id="UP000500791"/>
    </source>
</evidence>
<dbReference type="CDD" id="cd07813">
    <property type="entry name" value="COQ10p_like"/>
    <property type="match status" value="1"/>
</dbReference>
<gene>
    <name evidence="3" type="ORF">G8E03_09690</name>
</gene>
<dbReference type="Proteomes" id="UP000500791">
    <property type="component" value="Chromosome"/>
</dbReference>
<sequence>MTTHTDERVMPYTAQQMYDLVADVKSYPQFLPWVVACRVREEREIPEGTQVDADLIVSFKVFRESFLSRVTMKPVPMTIDVEYLEGPFKYLVNNWRFEPRADGGCTVHFFVDFEFKSRILQAAIGVVFNEAMRRIVGAFEARAGELYGKS</sequence>
<dbReference type="SUPFAM" id="SSF55961">
    <property type="entry name" value="Bet v1-like"/>
    <property type="match status" value="1"/>
</dbReference>
<dbReference type="PANTHER" id="PTHR12901:SF10">
    <property type="entry name" value="COENZYME Q-BINDING PROTEIN COQ10, MITOCHONDRIAL"/>
    <property type="match status" value="1"/>
</dbReference>
<protein>
    <submittedName>
        <fullName evidence="3">Type II toxin-antitoxin system RatA family toxin</fullName>
    </submittedName>
</protein>
<comment type="similarity">
    <text evidence="1">Belongs to the ribosome association toxin RatA family.</text>
</comment>
<dbReference type="InterPro" id="IPR044996">
    <property type="entry name" value="COQ10-like"/>
</dbReference>
<proteinExistence type="inferred from homology"/>
<dbReference type="GO" id="GO:0045333">
    <property type="term" value="P:cellular respiration"/>
    <property type="evidence" value="ECO:0007669"/>
    <property type="project" value="InterPro"/>
</dbReference>